<feature type="binding site" evidence="2">
    <location>
        <begin position="173"/>
        <end position="180"/>
    </location>
    <ligand>
        <name>ATP</name>
        <dbReference type="ChEBI" id="CHEBI:30616"/>
    </ligand>
</feature>
<accession>A0A6N8EXN3</accession>
<gene>
    <name evidence="5" type="ORF">GNQ08_21095</name>
</gene>
<proteinExistence type="predicted"/>
<comment type="caution">
    <text evidence="5">The sequence shown here is derived from an EMBL/GenBank/DDBJ whole genome shotgun (WGS) entry which is preliminary data.</text>
</comment>
<dbReference type="RefSeq" id="WP_155620764.1">
    <property type="nucleotide sequence ID" value="NZ_WNZZ01000019.1"/>
</dbReference>
<evidence type="ECO:0000256" key="3">
    <source>
        <dbReference type="PIRSR" id="PIRSR640198-3"/>
    </source>
</evidence>
<evidence type="ECO:0000259" key="4">
    <source>
        <dbReference type="PROSITE" id="PS51459"/>
    </source>
</evidence>
<evidence type="ECO:0000313" key="5">
    <source>
        <dbReference type="EMBL" id="MUG24867.1"/>
    </source>
</evidence>
<evidence type="ECO:0000256" key="2">
    <source>
        <dbReference type="PIRSR" id="PIRSR640198-2"/>
    </source>
</evidence>
<dbReference type="Gene3D" id="1.10.3290.10">
    <property type="entry name" value="Fido-like domain"/>
    <property type="match status" value="1"/>
</dbReference>
<keyword evidence="2" id="KW-0067">ATP-binding</keyword>
<keyword evidence="2" id="KW-0547">Nucleotide-binding</keyword>
<dbReference type="EMBL" id="WNZZ01000019">
    <property type="protein sequence ID" value="MUG24867.1"/>
    <property type="molecule type" value="Genomic_DNA"/>
</dbReference>
<feature type="active site" evidence="1">
    <location>
        <position position="169"/>
    </location>
</feature>
<feature type="binding site" evidence="2">
    <location>
        <begin position="205"/>
        <end position="206"/>
    </location>
    <ligand>
        <name>ATP</name>
        <dbReference type="ChEBI" id="CHEBI:30616"/>
    </ligand>
</feature>
<reference evidence="5 6" key="1">
    <citation type="submission" date="2019-11" db="EMBL/GenBank/DDBJ databases">
        <title>Draft genome sequences of five Paenibacillus species of dairy origin.</title>
        <authorList>
            <person name="Olajide A.M."/>
            <person name="Chen S."/>
            <person name="Lapointe G."/>
        </authorList>
    </citation>
    <scope>NUCLEOTIDE SEQUENCE [LARGE SCALE GENOMIC DNA]</scope>
    <source>
        <strain evidence="5 6">3CT49</strain>
    </source>
</reference>
<organism evidence="5 6">
    <name type="scientific">Paenibacillus macerans</name>
    <name type="common">Bacillus macerans</name>
    <dbReference type="NCBI Taxonomy" id="44252"/>
    <lineage>
        <taxon>Bacteria</taxon>
        <taxon>Bacillati</taxon>
        <taxon>Bacillota</taxon>
        <taxon>Bacilli</taxon>
        <taxon>Bacillales</taxon>
        <taxon>Paenibacillaceae</taxon>
        <taxon>Paenibacillus</taxon>
    </lineage>
</organism>
<dbReference type="InterPro" id="IPR036597">
    <property type="entry name" value="Fido-like_dom_sf"/>
</dbReference>
<sequence>MEHRLLKLLQEEKEMHLKGGLYHQTQIKLAYNSNRIEGSRLSEDQTRYIFETNTIHMEQEEAASVDDIIETVNHFTCFDYMLDHAAEDLSEEMIKAFHRLLKRNTSDEKKEWFRVGDYQTRPNVVGDNETTAPGKVEVEIKKLLTAYHQIKHITAQDIIEFHHKFESIHPFQDGNGRVGRMIMFKECLKYDVMPFIIDHEYKLFYYRGLKEFQVERGYLIDTCLSAQDRYAAMVAYFFPEFKSKE</sequence>
<dbReference type="Pfam" id="PF02661">
    <property type="entry name" value="Fic"/>
    <property type="match status" value="1"/>
</dbReference>
<name>A0A6N8EXN3_PAEMA</name>
<dbReference type="PROSITE" id="PS51459">
    <property type="entry name" value="FIDO"/>
    <property type="match status" value="1"/>
</dbReference>
<dbReference type="PANTHER" id="PTHR13504:SF38">
    <property type="entry name" value="FIDO DOMAIN-CONTAINING PROTEIN"/>
    <property type="match status" value="1"/>
</dbReference>
<evidence type="ECO:0000313" key="6">
    <source>
        <dbReference type="Proteomes" id="UP000442469"/>
    </source>
</evidence>
<evidence type="ECO:0000256" key="1">
    <source>
        <dbReference type="PIRSR" id="PIRSR640198-1"/>
    </source>
</evidence>
<protein>
    <submittedName>
        <fullName evidence="5">Cell filamentation protein Fic</fullName>
    </submittedName>
</protein>
<feature type="site" description="Important for autoinhibition of adenylyltransferase activity" evidence="3">
    <location>
        <position position="37"/>
    </location>
</feature>
<dbReference type="PANTHER" id="PTHR13504">
    <property type="entry name" value="FIDO DOMAIN-CONTAINING PROTEIN DDB_G0283145"/>
    <property type="match status" value="1"/>
</dbReference>
<feature type="domain" description="Fido" evidence="4">
    <location>
        <begin position="89"/>
        <end position="239"/>
    </location>
</feature>
<dbReference type="GO" id="GO:0005524">
    <property type="term" value="F:ATP binding"/>
    <property type="evidence" value="ECO:0007669"/>
    <property type="project" value="UniProtKB-KW"/>
</dbReference>
<dbReference type="InterPro" id="IPR003812">
    <property type="entry name" value="Fido"/>
</dbReference>
<dbReference type="Proteomes" id="UP000442469">
    <property type="component" value="Unassembled WGS sequence"/>
</dbReference>
<dbReference type="InterPro" id="IPR040198">
    <property type="entry name" value="Fido_containing"/>
</dbReference>
<dbReference type="SUPFAM" id="SSF140931">
    <property type="entry name" value="Fic-like"/>
    <property type="match status" value="1"/>
</dbReference>
<dbReference type="AlphaFoldDB" id="A0A6N8EXN3"/>